<name>A0A9N9Z9R1_9HYPO</name>
<sequence>MDESALNWNRLLMSVDVTNPPRLALLDQARHPAGQRVAQNMSAGTAWPHHHDLVRLVTLLGGKSSAVKGSSYAAERRAAWAKASKGCPRPPIDMIERSVKPLTPPRLTLVRAPMQAKHCDIPASPSSQSALHLLLRTHPSHVSFCWEFLAADQEALGYAGRVLAASKIFNL</sequence>
<dbReference type="Proteomes" id="UP000696573">
    <property type="component" value="Unassembled WGS sequence"/>
</dbReference>
<evidence type="ECO:0000313" key="1">
    <source>
        <dbReference type="EMBL" id="CAH0052112.1"/>
    </source>
</evidence>
<protein>
    <submittedName>
        <fullName evidence="1">Uncharacterized protein</fullName>
    </submittedName>
</protein>
<organism evidence="1 2">
    <name type="scientific">Clonostachys rhizophaga</name>
    <dbReference type="NCBI Taxonomy" id="160324"/>
    <lineage>
        <taxon>Eukaryota</taxon>
        <taxon>Fungi</taxon>
        <taxon>Dikarya</taxon>
        <taxon>Ascomycota</taxon>
        <taxon>Pezizomycotina</taxon>
        <taxon>Sordariomycetes</taxon>
        <taxon>Hypocreomycetidae</taxon>
        <taxon>Hypocreales</taxon>
        <taxon>Bionectriaceae</taxon>
        <taxon>Clonostachys</taxon>
    </lineage>
</organism>
<dbReference type="AlphaFoldDB" id="A0A9N9Z9R1"/>
<keyword evidence="2" id="KW-1185">Reference proteome</keyword>
<proteinExistence type="predicted"/>
<accession>A0A9N9Z9R1</accession>
<evidence type="ECO:0000313" key="2">
    <source>
        <dbReference type="Proteomes" id="UP000696573"/>
    </source>
</evidence>
<comment type="caution">
    <text evidence="1">The sequence shown here is derived from an EMBL/GenBank/DDBJ whole genome shotgun (WGS) entry which is preliminary data.</text>
</comment>
<gene>
    <name evidence="1" type="ORF">CRHIZ90672A_00017804</name>
</gene>
<reference evidence="1" key="1">
    <citation type="submission" date="2021-10" db="EMBL/GenBank/DDBJ databases">
        <authorList>
            <person name="Piombo E."/>
        </authorList>
    </citation>
    <scope>NUCLEOTIDE SEQUENCE</scope>
</reference>
<dbReference type="EMBL" id="CABFNQ020001188">
    <property type="protein sequence ID" value="CAH0052112.1"/>
    <property type="molecule type" value="Genomic_DNA"/>
</dbReference>